<accession>A0A4R1R934</accession>
<dbReference type="AlphaFoldDB" id="A0A4R1R934"/>
<feature type="signal peptide" evidence="1">
    <location>
        <begin position="1"/>
        <end position="20"/>
    </location>
</feature>
<dbReference type="PROSITE" id="PS51494">
    <property type="entry name" value="SPOIVB"/>
    <property type="match status" value="1"/>
</dbReference>
<evidence type="ECO:0000313" key="3">
    <source>
        <dbReference type="EMBL" id="TCL62203.1"/>
    </source>
</evidence>
<evidence type="ECO:0000256" key="1">
    <source>
        <dbReference type="SAM" id="SignalP"/>
    </source>
</evidence>
<evidence type="ECO:0000313" key="4">
    <source>
        <dbReference type="Proteomes" id="UP000295008"/>
    </source>
</evidence>
<dbReference type="InterPro" id="IPR008763">
    <property type="entry name" value="Peptidase_S55"/>
</dbReference>
<keyword evidence="4" id="KW-1185">Reference proteome</keyword>
<dbReference type="Pfam" id="PF05580">
    <property type="entry name" value="Peptidase_S55"/>
    <property type="match status" value="1"/>
</dbReference>
<proteinExistence type="predicted"/>
<comment type="caution">
    <text evidence="3">The sequence shown here is derived from an EMBL/GenBank/DDBJ whole genome shotgun (WGS) entry which is preliminary data.</text>
</comment>
<feature type="domain" description="Peptidase S55" evidence="2">
    <location>
        <begin position="1"/>
        <end position="146"/>
    </location>
</feature>
<dbReference type="EMBL" id="SLUN01000027">
    <property type="protein sequence ID" value="TCL62203.1"/>
    <property type="molecule type" value="Genomic_DNA"/>
</dbReference>
<keyword evidence="1" id="KW-0732">Signal</keyword>
<evidence type="ECO:0000259" key="2">
    <source>
        <dbReference type="PROSITE" id="PS51494"/>
    </source>
</evidence>
<organism evidence="3 4">
    <name type="scientific">Hydrogenispora ethanolica</name>
    <dbReference type="NCBI Taxonomy" id="1082276"/>
    <lineage>
        <taxon>Bacteria</taxon>
        <taxon>Bacillati</taxon>
        <taxon>Bacillota</taxon>
        <taxon>Hydrogenispora</taxon>
    </lineage>
</organism>
<reference evidence="3 4" key="1">
    <citation type="submission" date="2019-03" db="EMBL/GenBank/DDBJ databases">
        <title>Genomic Encyclopedia of Type Strains, Phase IV (KMG-IV): sequencing the most valuable type-strain genomes for metagenomic binning, comparative biology and taxonomic classification.</title>
        <authorList>
            <person name="Goeker M."/>
        </authorList>
    </citation>
    <scope>NUCLEOTIDE SEQUENCE [LARGE SCALE GENOMIC DNA]</scope>
    <source>
        <strain evidence="3 4">LX-B</strain>
    </source>
</reference>
<feature type="chain" id="PRO_5039399337" evidence="1">
    <location>
        <begin position="21"/>
        <end position="550"/>
    </location>
</feature>
<name>A0A4R1R934_HYDET</name>
<protein>
    <submittedName>
        <fullName evidence="3">SpoIVB peptidase S55</fullName>
    </submittedName>
</protein>
<dbReference type="Proteomes" id="UP000295008">
    <property type="component" value="Unassembled WGS sequence"/>
</dbReference>
<sequence length="550" mass="60440">MFTRRNLLWLCLSIWLFVMAAPFSLAQTKTKFFPIEEVRPGLKGVGYTVFSETKISSFDVTVLSMVESNLGKGKLILVRLSGKLLQENGGLSAGMSGSPVYIDKKLLGAISYGFENADPFLALVTPIDDMMKLTPLDTFSSHSLPSAVPAGTPVMVSGMGQRAYEILYRSLGDHGLKAVMMPKVYGQSKRGDEPVKPGSAIAVQMVSGDYQVAAIGTVTWVDKQKFLAFGHSFANKGEVDYLALQAYILDTVKSPVMSFKIGVPLEPVGRIVQDRQAGIMGHLAELPRFIPVTVAVVDLDRKLSRTTNFQVNRNEQMFRDLICSGVMDTIDQTLDRVGGGTAKLKLNIQTNALAKPILRENLFYGKDIALASLGDLRNILDILAANEFQATEVHSVKVDVEVKARQETARIIKLETEKEKFKPGESIALKAVLHTYRGSNLTVPLEVKLPDNLEPGKLSLTARGGAKDSNLEENDSVKNSRFKVDYKNVDSLEKLVKTYLDTPVNQQLVVEFTNNAKSGADKEPQTEQSKADTNYYIIGEAQLTIELLPR</sequence>
<gene>
    <name evidence="3" type="ORF">EDC14_102754</name>
</gene>